<dbReference type="Pfam" id="PF07396">
    <property type="entry name" value="Porin_O_P"/>
    <property type="match status" value="2"/>
</dbReference>
<dbReference type="InterPro" id="IPR010870">
    <property type="entry name" value="Porin_O/P"/>
</dbReference>
<name>A0A1I6SDI4_9FLAO</name>
<protein>
    <submittedName>
        <fullName evidence="2">Phosphate-selective porin</fullName>
    </submittedName>
</protein>
<evidence type="ECO:0000313" key="2">
    <source>
        <dbReference type="EMBL" id="SFS75035.1"/>
    </source>
</evidence>
<evidence type="ECO:0000313" key="3">
    <source>
        <dbReference type="Proteomes" id="UP000199312"/>
    </source>
</evidence>
<dbReference type="Gene3D" id="2.40.160.10">
    <property type="entry name" value="Porin"/>
    <property type="match status" value="1"/>
</dbReference>
<sequence length="349" mass="39428">MKTKIIFIFTIIFTLSFSATYAQGCEDDAGTSATNSGVPKTSSTTFFGYFQPEYDSHFTDDKTSTFKFKRARFGVRGRVNRTFSYYAMIETSDFISSDGNVYLMDAFITYDKYEWAKVSVGSFKQPFGLEVNTPCHSLTTIDRAIVSDQLVSPQRDMGVMLLGGTSKTKFRYSLALMNGRGLGVADNNTKKDIIGRASYKLFDFMSIGGSFRYGYPNNNETDRTSYGAEIALTYNKFNVTSEYIYDEGDYNRAAGGGCGATPLELGAKRAGAYVMASYDINKQWQPVFKYEYFDQDLNIKKIGYQEMMTLGVNYFFNDNTRLQINYQNKIETATTIDNDALLMQLQVKF</sequence>
<dbReference type="InterPro" id="IPR023614">
    <property type="entry name" value="Porin_dom_sf"/>
</dbReference>
<dbReference type="SUPFAM" id="SSF56935">
    <property type="entry name" value="Porins"/>
    <property type="match status" value="1"/>
</dbReference>
<dbReference type="RefSeq" id="WP_090229075.1">
    <property type="nucleotide sequence ID" value="NZ_FOZP01000008.1"/>
</dbReference>
<feature type="chain" id="PRO_5011705587" evidence="1">
    <location>
        <begin position="23"/>
        <end position="349"/>
    </location>
</feature>
<gene>
    <name evidence="2" type="ORF">SAMN04488006_2962</name>
</gene>
<feature type="signal peptide" evidence="1">
    <location>
        <begin position="1"/>
        <end position="22"/>
    </location>
</feature>
<dbReference type="STRING" id="593133.SAMN04488006_2962"/>
<dbReference type="Proteomes" id="UP000199312">
    <property type="component" value="Unassembled WGS sequence"/>
</dbReference>
<reference evidence="3" key="1">
    <citation type="submission" date="2016-10" db="EMBL/GenBank/DDBJ databases">
        <authorList>
            <person name="Varghese N."/>
            <person name="Submissions S."/>
        </authorList>
    </citation>
    <scope>NUCLEOTIDE SEQUENCE [LARGE SCALE GENOMIC DNA]</scope>
    <source>
        <strain evidence="3">DSM 24450</strain>
    </source>
</reference>
<dbReference type="AlphaFoldDB" id="A0A1I6SDI4"/>
<keyword evidence="1" id="KW-0732">Signal</keyword>
<organism evidence="2 3">
    <name type="scientific">Lutibacter maritimus</name>
    <dbReference type="NCBI Taxonomy" id="593133"/>
    <lineage>
        <taxon>Bacteria</taxon>
        <taxon>Pseudomonadati</taxon>
        <taxon>Bacteroidota</taxon>
        <taxon>Flavobacteriia</taxon>
        <taxon>Flavobacteriales</taxon>
        <taxon>Flavobacteriaceae</taxon>
        <taxon>Lutibacter</taxon>
    </lineage>
</organism>
<keyword evidence="3" id="KW-1185">Reference proteome</keyword>
<proteinExistence type="predicted"/>
<evidence type="ECO:0000256" key="1">
    <source>
        <dbReference type="SAM" id="SignalP"/>
    </source>
</evidence>
<dbReference type="OrthoDB" id="9807854at2"/>
<accession>A0A1I6SDI4</accession>
<dbReference type="EMBL" id="FOZP01000008">
    <property type="protein sequence ID" value="SFS75035.1"/>
    <property type="molecule type" value="Genomic_DNA"/>
</dbReference>